<dbReference type="Proteomes" id="UP000216311">
    <property type="component" value="Unassembled WGS sequence"/>
</dbReference>
<evidence type="ECO:0000313" key="3">
    <source>
        <dbReference type="Proteomes" id="UP000216311"/>
    </source>
</evidence>
<dbReference type="RefSeq" id="WP_094365068.1">
    <property type="nucleotide sequence ID" value="NZ_NMVQ01000044.1"/>
</dbReference>
<evidence type="ECO:0000313" key="2">
    <source>
        <dbReference type="EMBL" id="OYO18401.1"/>
    </source>
</evidence>
<dbReference type="EMBL" id="NMVQ01000044">
    <property type="protein sequence ID" value="OYO18401.1"/>
    <property type="molecule type" value="Genomic_DNA"/>
</dbReference>
<dbReference type="AlphaFoldDB" id="A0A255GS54"/>
<dbReference type="Pfam" id="PF13452">
    <property type="entry name" value="FAS1_DH_region"/>
    <property type="match status" value="1"/>
</dbReference>
<dbReference type="InterPro" id="IPR039569">
    <property type="entry name" value="FAS1-like_DH_region"/>
</dbReference>
<feature type="domain" description="FAS1-like dehydratase" evidence="1">
    <location>
        <begin position="7"/>
        <end position="127"/>
    </location>
</feature>
<evidence type="ECO:0000259" key="1">
    <source>
        <dbReference type="Pfam" id="PF13452"/>
    </source>
</evidence>
<organism evidence="2 3">
    <name type="scientific">Enemella dayhoffiae</name>
    <dbReference type="NCBI Taxonomy" id="2016507"/>
    <lineage>
        <taxon>Bacteria</taxon>
        <taxon>Bacillati</taxon>
        <taxon>Actinomycetota</taxon>
        <taxon>Actinomycetes</taxon>
        <taxon>Propionibacteriales</taxon>
        <taxon>Propionibacteriaceae</taxon>
        <taxon>Enemella</taxon>
    </lineage>
</organism>
<dbReference type="InterPro" id="IPR016709">
    <property type="entry name" value="HadA-like"/>
</dbReference>
<dbReference type="PIRSF" id="PIRSF018072">
    <property type="entry name" value="UCP018072"/>
    <property type="match status" value="1"/>
</dbReference>
<comment type="caution">
    <text evidence="2">The sequence shown here is derived from an EMBL/GenBank/DDBJ whole genome shotgun (WGS) entry which is preliminary data.</text>
</comment>
<dbReference type="InterPro" id="IPR029069">
    <property type="entry name" value="HotDog_dom_sf"/>
</dbReference>
<keyword evidence="3" id="KW-1185">Reference proteome</keyword>
<gene>
    <name evidence="2" type="ORF">CGZ93_15575</name>
</gene>
<sequence>MPISSEHVGRSYPPSAPYQVTAGKIAEFARALGDDNPAYASTDGRTPIAPPTFAVLLAGWQAIFDDAELGLSLRRTMHTEQRFSQTRPLRAGDKVVATTRISSVRNRGQVDMITVESALASVSGEELGTVTASLFHTRESAAGEGEGDD</sequence>
<accession>A0A255GS54</accession>
<dbReference type="SUPFAM" id="SSF54637">
    <property type="entry name" value="Thioesterase/thiol ester dehydrase-isomerase"/>
    <property type="match status" value="1"/>
</dbReference>
<dbReference type="CDD" id="cd03441">
    <property type="entry name" value="R_hydratase_like"/>
    <property type="match status" value="1"/>
</dbReference>
<protein>
    <recommendedName>
        <fullName evidence="1">FAS1-like dehydratase domain-containing protein</fullName>
    </recommendedName>
</protein>
<proteinExistence type="predicted"/>
<dbReference type="Gene3D" id="3.10.129.10">
    <property type="entry name" value="Hotdog Thioesterase"/>
    <property type="match status" value="1"/>
</dbReference>
<name>A0A255GS54_9ACTN</name>
<dbReference type="OrthoDB" id="5415111at2"/>
<reference evidence="2 3" key="1">
    <citation type="submission" date="2017-07" db="EMBL/GenBank/DDBJ databases">
        <title>Draft whole genome sequences of clinical Proprionibacteriaceae strains.</title>
        <authorList>
            <person name="Bernier A.-M."/>
            <person name="Bernard K."/>
            <person name="Domingo M.-C."/>
        </authorList>
    </citation>
    <scope>NUCLEOTIDE SEQUENCE [LARGE SCALE GENOMIC DNA]</scope>
    <source>
        <strain evidence="2 3">NML 130396</strain>
    </source>
</reference>